<dbReference type="InterPro" id="IPR003593">
    <property type="entry name" value="AAA+_ATPase"/>
</dbReference>
<evidence type="ECO:0000256" key="4">
    <source>
        <dbReference type="ARBA" id="ARBA00040480"/>
    </source>
</evidence>
<dbReference type="InterPro" id="IPR027417">
    <property type="entry name" value="P-loop_NTPase"/>
</dbReference>
<dbReference type="OrthoDB" id="9806903at2"/>
<dbReference type="GO" id="GO:0005524">
    <property type="term" value="F:ATP binding"/>
    <property type="evidence" value="ECO:0007669"/>
    <property type="project" value="UniProtKB-KW"/>
</dbReference>
<dbReference type="InterPro" id="IPR003959">
    <property type="entry name" value="ATPase_AAA_core"/>
</dbReference>
<evidence type="ECO:0000256" key="5">
    <source>
        <dbReference type="SAM" id="Coils"/>
    </source>
</evidence>
<evidence type="ECO:0000259" key="6">
    <source>
        <dbReference type="SMART" id="SM00382"/>
    </source>
</evidence>
<dbReference type="RefSeq" id="WP_146569129.1">
    <property type="nucleotide sequence ID" value="NZ_SIHJ01000011.1"/>
</dbReference>
<evidence type="ECO:0000313" key="8">
    <source>
        <dbReference type="Proteomes" id="UP000316714"/>
    </source>
</evidence>
<comment type="caution">
    <text evidence="7">The sequence shown here is derived from an EMBL/GenBank/DDBJ whole genome shotgun (WGS) entry which is preliminary data.</text>
</comment>
<keyword evidence="2" id="KW-0067">ATP-binding</keyword>
<keyword evidence="1" id="KW-0547">Nucleotide-binding</keyword>
<keyword evidence="7" id="KW-0378">Hydrolase</keyword>
<proteinExistence type="inferred from homology"/>
<keyword evidence="5" id="KW-0175">Coiled coil</keyword>
<comment type="similarity">
    <text evidence="3">Belongs to the AAA ATPase family. Highly divergent.</text>
</comment>
<dbReference type="InterPro" id="IPR052381">
    <property type="entry name" value="AAA_domain_protein"/>
</dbReference>
<evidence type="ECO:0000256" key="1">
    <source>
        <dbReference type="ARBA" id="ARBA00022741"/>
    </source>
</evidence>
<evidence type="ECO:0000256" key="3">
    <source>
        <dbReference type="ARBA" id="ARBA00038088"/>
    </source>
</evidence>
<feature type="coiled-coil region" evidence="5">
    <location>
        <begin position="95"/>
        <end position="122"/>
    </location>
</feature>
<keyword evidence="7" id="KW-0482">Metalloprotease</keyword>
<dbReference type="GO" id="GO:0006508">
    <property type="term" value="P:proteolysis"/>
    <property type="evidence" value="ECO:0007669"/>
    <property type="project" value="UniProtKB-KW"/>
</dbReference>
<dbReference type="Proteomes" id="UP000316714">
    <property type="component" value="Unassembled WGS sequence"/>
</dbReference>
<organism evidence="7 8">
    <name type="scientific">Posidoniimonas corsicana</name>
    <dbReference type="NCBI Taxonomy" id="1938618"/>
    <lineage>
        <taxon>Bacteria</taxon>
        <taxon>Pseudomonadati</taxon>
        <taxon>Planctomycetota</taxon>
        <taxon>Planctomycetia</taxon>
        <taxon>Pirellulales</taxon>
        <taxon>Lacipirellulaceae</taxon>
        <taxon>Posidoniimonas</taxon>
    </lineage>
</organism>
<reference evidence="7 8" key="1">
    <citation type="submission" date="2019-02" db="EMBL/GenBank/DDBJ databases">
        <title>Deep-cultivation of Planctomycetes and their phenomic and genomic characterization uncovers novel biology.</title>
        <authorList>
            <person name="Wiegand S."/>
            <person name="Jogler M."/>
            <person name="Boedeker C."/>
            <person name="Pinto D."/>
            <person name="Vollmers J."/>
            <person name="Rivas-Marin E."/>
            <person name="Kohn T."/>
            <person name="Peeters S.H."/>
            <person name="Heuer A."/>
            <person name="Rast P."/>
            <person name="Oberbeckmann S."/>
            <person name="Bunk B."/>
            <person name="Jeske O."/>
            <person name="Meyerdierks A."/>
            <person name="Storesund J.E."/>
            <person name="Kallscheuer N."/>
            <person name="Luecker S."/>
            <person name="Lage O.M."/>
            <person name="Pohl T."/>
            <person name="Merkel B.J."/>
            <person name="Hornburger P."/>
            <person name="Mueller R.-W."/>
            <person name="Bruemmer F."/>
            <person name="Labrenz M."/>
            <person name="Spormann A.M."/>
            <person name="Op Den Camp H."/>
            <person name="Overmann J."/>
            <person name="Amann R."/>
            <person name="Jetten M.S.M."/>
            <person name="Mascher T."/>
            <person name="Medema M.H."/>
            <person name="Devos D.P."/>
            <person name="Kaster A.-K."/>
            <person name="Ovreas L."/>
            <person name="Rohde M."/>
            <person name="Galperin M.Y."/>
            <person name="Jogler C."/>
        </authorList>
    </citation>
    <scope>NUCLEOTIDE SEQUENCE [LARGE SCALE GENOMIC DNA]</scope>
    <source>
        <strain evidence="7 8">KOR34</strain>
    </source>
</reference>
<accession>A0A5C5UUD5</accession>
<protein>
    <recommendedName>
        <fullName evidence="4">Uncharacterized AAA domain-containing protein ycf46</fullName>
    </recommendedName>
</protein>
<dbReference type="GO" id="GO:0008237">
    <property type="term" value="F:metallopeptidase activity"/>
    <property type="evidence" value="ECO:0007669"/>
    <property type="project" value="UniProtKB-KW"/>
</dbReference>
<gene>
    <name evidence="7" type="primary">ftsH_3</name>
    <name evidence="7" type="ORF">KOR34_53330</name>
</gene>
<keyword evidence="8" id="KW-1185">Reference proteome</keyword>
<dbReference type="PANTHER" id="PTHR42960:SF1">
    <property type="entry name" value="YCF46 PROTEIN"/>
    <property type="match status" value="1"/>
</dbReference>
<evidence type="ECO:0000256" key="2">
    <source>
        <dbReference type="ARBA" id="ARBA00022840"/>
    </source>
</evidence>
<feature type="domain" description="AAA+ ATPase" evidence="6">
    <location>
        <begin position="338"/>
        <end position="473"/>
    </location>
</feature>
<name>A0A5C5UUD5_9BACT</name>
<dbReference type="Gene3D" id="3.40.50.300">
    <property type="entry name" value="P-loop containing nucleotide triphosphate hydrolases"/>
    <property type="match status" value="1"/>
</dbReference>
<keyword evidence="7" id="KW-0645">Protease</keyword>
<evidence type="ECO:0000313" key="7">
    <source>
        <dbReference type="EMBL" id="TWT29193.1"/>
    </source>
</evidence>
<dbReference type="SUPFAM" id="SSF52540">
    <property type="entry name" value="P-loop containing nucleoside triphosphate hydrolases"/>
    <property type="match status" value="1"/>
</dbReference>
<dbReference type="Pfam" id="PF00004">
    <property type="entry name" value="AAA"/>
    <property type="match status" value="1"/>
</dbReference>
<dbReference type="PANTHER" id="PTHR42960">
    <property type="entry name" value="YCF46 PROTEIN"/>
    <property type="match status" value="1"/>
</dbReference>
<dbReference type="AlphaFoldDB" id="A0A5C5UUD5"/>
<dbReference type="GO" id="GO:0016887">
    <property type="term" value="F:ATP hydrolysis activity"/>
    <property type="evidence" value="ECO:0007669"/>
    <property type="project" value="InterPro"/>
</dbReference>
<sequence length="595" mass="66239">MSSHPTSQSQDFFPRLARLLNSGQSRSVILCGAIYDLQFDGGAYVPLNDYLLQKTSTPGLLQLVYELNGPVRMSEEARDKLRGAWVEWKSGVDANTLALRELREKGSRLEQLQDEFDRHLRDATGNPTLALEFLRQLTICSREALRENLMIIVEAADMLLPEAGQLSSLNDRQLHRISIVHDWFGDPDFVEGGDSVCLLAESRALIHSRVSRMPQVLSVEVPAPSTERRTGFIEHYLESASPKPKLWSSPQALGACTAGLSLQALRQLLAGAAYTGDAVTPDSVFDKVEEYIRSQLGDDVVDFKKPSHALKDVVGFSSLKEFLSRELIPRFKAKGAKALPGAGVAGAIGSGKTFIFEAVAAELDLPVLVLKNIRSQWFGQTDVIFERLRRVLDALDKVVIFVDEADTQFGRVDANAHETERRLTGKIQAMMSDPQLRGRVLWLLMTARIHLLSPDIRRPGRVGDLIIPVLDPTGDDRLAFIRWVLDAVSLDDDQTPRDDLVAELNKSLLPAIYSAAAFASLRSMLLAVEPKTWDEVRVAIHDQIPPAIGETREYQTLQALLNCTRRSLLPDPEVTDEAREAWARRARELELEGIR</sequence>
<dbReference type="SMART" id="SM00382">
    <property type="entry name" value="AAA"/>
    <property type="match status" value="1"/>
</dbReference>
<dbReference type="EMBL" id="SIHJ01000011">
    <property type="protein sequence ID" value="TWT29193.1"/>
    <property type="molecule type" value="Genomic_DNA"/>
</dbReference>